<sequence>MSQHSVADLGSFLRARRARLQPADVGLVSYGARRRVPGLRREELAQLAGVSVAYYTSLEQGQARNASAEVLDALGRALRLDDDERAHLHDLAGAAPRIRRAAAAKESVSPQLRQLLDAMDGVPAVVYGRYLDVLAWNGLGHALLGTHLPLEPADPPNHVRMLFLDPDYRNLFVHRESETRPAVAYLRLAAGRHPDDQRLAALVGELCVKSPEFAQLWNDHEVRECAFGTKQFLHPAVGRFELSYQVLRLPDHPDQQLHLLSAAPGSKAQTALHLLGSIAATEWADPSSERAHEHSDQR</sequence>
<dbReference type="InterPro" id="IPR041413">
    <property type="entry name" value="MLTR_LBD"/>
</dbReference>
<dbReference type="InterPro" id="IPR001387">
    <property type="entry name" value="Cro/C1-type_HTH"/>
</dbReference>
<dbReference type="SMART" id="SM00530">
    <property type="entry name" value="HTH_XRE"/>
    <property type="match status" value="1"/>
</dbReference>
<name>A0A6G9Z4F8_9NOCA</name>
<protein>
    <submittedName>
        <fullName evidence="2">Helix-turn-helix domain-containing protein</fullName>
    </submittedName>
</protein>
<dbReference type="InterPro" id="IPR010982">
    <property type="entry name" value="Lambda_DNA-bd_dom_sf"/>
</dbReference>
<accession>A0A6G9Z4F8</accession>
<evidence type="ECO:0000259" key="1">
    <source>
        <dbReference type="PROSITE" id="PS50943"/>
    </source>
</evidence>
<dbReference type="Pfam" id="PF17765">
    <property type="entry name" value="MLTR_LBD"/>
    <property type="match status" value="1"/>
</dbReference>
<feature type="domain" description="HTH cro/C1-type" evidence="1">
    <location>
        <begin position="38"/>
        <end position="85"/>
    </location>
</feature>
<dbReference type="SUPFAM" id="SSF47413">
    <property type="entry name" value="lambda repressor-like DNA-binding domains"/>
    <property type="match status" value="1"/>
</dbReference>
<dbReference type="RefSeq" id="WP_167487707.1">
    <property type="nucleotide sequence ID" value="NZ_CP046173.1"/>
</dbReference>
<reference evidence="2 3" key="1">
    <citation type="journal article" date="2019" name="ACS Chem. Biol.">
        <title>Identification and Mobilization of a Cryptic Antibiotic Biosynthesis Gene Locus from a Human-Pathogenic Nocardia Isolate.</title>
        <authorList>
            <person name="Herisse M."/>
            <person name="Ishida K."/>
            <person name="Porter J.L."/>
            <person name="Howden B."/>
            <person name="Hertweck C."/>
            <person name="Stinear T.P."/>
            <person name="Pidot S.J."/>
        </authorList>
    </citation>
    <scope>NUCLEOTIDE SEQUENCE [LARGE SCALE GENOMIC DNA]</scope>
    <source>
        <strain evidence="2 3">AUSMDU00012715</strain>
    </source>
</reference>
<dbReference type="PANTHER" id="PTHR35010:SF2">
    <property type="entry name" value="BLL4672 PROTEIN"/>
    <property type="match status" value="1"/>
</dbReference>
<dbReference type="CDD" id="cd00093">
    <property type="entry name" value="HTH_XRE"/>
    <property type="match status" value="1"/>
</dbReference>
<evidence type="ECO:0000313" key="3">
    <source>
        <dbReference type="Proteomes" id="UP000500953"/>
    </source>
</evidence>
<dbReference type="PANTHER" id="PTHR35010">
    <property type="entry name" value="BLL4672 PROTEIN-RELATED"/>
    <property type="match status" value="1"/>
</dbReference>
<dbReference type="Proteomes" id="UP000500953">
    <property type="component" value="Chromosome"/>
</dbReference>
<dbReference type="EMBL" id="CP046173">
    <property type="protein sequence ID" value="QIS20362.1"/>
    <property type="molecule type" value="Genomic_DNA"/>
</dbReference>
<gene>
    <name evidence="2" type="ORF">F6W96_20750</name>
</gene>
<proteinExistence type="predicted"/>
<dbReference type="AlphaFoldDB" id="A0A6G9Z4F8"/>
<evidence type="ECO:0000313" key="2">
    <source>
        <dbReference type="EMBL" id="QIS20362.1"/>
    </source>
</evidence>
<dbReference type="PROSITE" id="PS50943">
    <property type="entry name" value="HTH_CROC1"/>
    <property type="match status" value="1"/>
</dbReference>
<dbReference type="Gene3D" id="3.30.450.180">
    <property type="match status" value="1"/>
</dbReference>
<dbReference type="Pfam" id="PF13560">
    <property type="entry name" value="HTH_31"/>
    <property type="match status" value="1"/>
</dbReference>
<dbReference type="Gene3D" id="1.10.260.40">
    <property type="entry name" value="lambda repressor-like DNA-binding domains"/>
    <property type="match status" value="1"/>
</dbReference>
<dbReference type="GO" id="GO:0003677">
    <property type="term" value="F:DNA binding"/>
    <property type="evidence" value="ECO:0007669"/>
    <property type="project" value="InterPro"/>
</dbReference>
<organism evidence="2 3">
    <name type="scientific">Nocardia terpenica</name>
    <dbReference type="NCBI Taxonomy" id="455432"/>
    <lineage>
        <taxon>Bacteria</taxon>
        <taxon>Bacillati</taxon>
        <taxon>Actinomycetota</taxon>
        <taxon>Actinomycetes</taxon>
        <taxon>Mycobacteriales</taxon>
        <taxon>Nocardiaceae</taxon>
        <taxon>Nocardia</taxon>
    </lineage>
</organism>